<reference evidence="1" key="1">
    <citation type="submission" date="2019-11" db="EMBL/GenBank/DDBJ databases">
        <title>Nori genome reveals adaptations in red seaweeds to the harsh intertidal environment.</title>
        <authorList>
            <person name="Wang D."/>
            <person name="Mao Y."/>
        </authorList>
    </citation>
    <scope>NUCLEOTIDE SEQUENCE</scope>
    <source>
        <tissue evidence="1">Gametophyte</tissue>
    </source>
</reference>
<dbReference type="EMBL" id="CM020619">
    <property type="protein sequence ID" value="KAK1866618.1"/>
    <property type="molecule type" value="Genomic_DNA"/>
</dbReference>
<comment type="caution">
    <text evidence="1">The sequence shown here is derived from an EMBL/GenBank/DDBJ whole genome shotgun (WGS) entry which is preliminary data.</text>
</comment>
<organism evidence="1 2">
    <name type="scientific">Pyropia yezoensis</name>
    <name type="common">Susabi-nori</name>
    <name type="synonym">Porphyra yezoensis</name>
    <dbReference type="NCBI Taxonomy" id="2788"/>
    <lineage>
        <taxon>Eukaryota</taxon>
        <taxon>Rhodophyta</taxon>
        <taxon>Bangiophyceae</taxon>
        <taxon>Bangiales</taxon>
        <taxon>Bangiaceae</taxon>
        <taxon>Pyropia</taxon>
    </lineage>
</organism>
<gene>
    <name evidence="1" type="ORF">I4F81_009134</name>
</gene>
<evidence type="ECO:0000313" key="1">
    <source>
        <dbReference type="EMBL" id="KAK1866618.1"/>
    </source>
</evidence>
<keyword evidence="2" id="KW-1185">Reference proteome</keyword>
<protein>
    <submittedName>
        <fullName evidence="1">Uncharacterized protein</fullName>
    </submittedName>
</protein>
<dbReference type="Proteomes" id="UP000798662">
    <property type="component" value="Chromosome 2"/>
</dbReference>
<name>A0ACC3C960_PYRYE</name>
<sequence length="171" mass="18243">MLWDLASVRCSSSRWPYDAPGPVTTVTRRPLRAAYPVQSGDRGVQQPDHSARPPRAMDRGAGVDGLNMCMVQHRFGAIYDAVTETLGVKTVGDLKYVTQDDLESIVVKPVQARRFAEIIRSEGGPAASPQAPRLPSSLVQERGEDEAASSAAVDGDGESDAADHWEGGPSG</sequence>
<proteinExistence type="predicted"/>
<accession>A0ACC3C960</accession>
<evidence type="ECO:0000313" key="2">
    <source>
        <dbReference type="Proteomes" id="UP000798662"/>
    </source>
</evidence>